<dbReference type="EMBL" id="AP014569">
    <property type="protein sequence ID" value="BAO83197.1"/>
    <property type="molecule type" value="Genomic_DNA"/>
</dbReference>
<dbReference type="STRING" id="1458426.SMCB_0969"/>
<dbReference type="HOGENOM" id="CLU_1955849_0_0_4"/>
<name>A0A060NN30_9BURK</name>
<protein>
    <submittedName>
        <fullName evidence="4">Chemotaxis protein histidine kinase and related kinase</fullName>
    </submittedName>
</protein>
<accession>A0A060NN30</accession>
<proteinExistence type="predicted"/>
<evidence type="ECO:0000256" key="1">
    <source>
        <dbReference type="ARBA" id="ARBA00023012"/>
    </source>
</evidence>
<dbReference type="KEGG" id="cbab:SMCB_0969"/>
<dbReference type="Proteomes" id="UP000066014">
    <property type="component" value="Chromosome"/>
</dbReference>
<keyword evidence="1" id="KW-0902">Two-component regulatory system</keyword>
<dbReference type="InterPro" id="IPR036641">
    <property type="entry name" value="HPT_dom_sf"/>
</dbReference>
<feature type="modified residue" description="Phosphohistidine" evidence="2">
    <location>
        <position position="78"/>
    </location>
</feature>
<dbReference type="SUPFAM" id="SSF47226">
    <property type="entry name" value="Histidine-containing phosphotransfer domain, HPT domain"/>
    <property type="match status" value="1"/>
</dbReference>
<dbReference type="GO" id="GO:0000160">
    <property type="term" value="P:phosphorelay signal transduction system"/>
    <property type="evidence" value="ECO:0007669"/>
    <property type="project" value="UniProtKB-KW"/>
</dbReference>
<organism evidence="4 5">
    <name type="scientific">Serpentinimonas maccroryi</name>
    <dbReference type="NCBI Taxonomy" id="1458426"/>
    <lineage>
        <taxon>Bacteria</taxon>
        <taxon>Pseudomonadati</taxon>
        <taxon>Pseudomonadota</taxon>
        <taxon>Betaproteobacteria</taxon>
        <taxon>Burkholderiales</taxon>
        <taxon>Comamonadaceae</taxon>
        <taxon>Serpentinimonas</taxon>
    </lineage>
</organism>
<dbReference type="InterPro" id="IPR008207">
    <property type="entry name" value="Sig_transdc_His_kin_Hpt_dom"/>
</dbReference>
<keyword evidence="5" id="KW-1185">Reference proteome</keyword>
<evidence type="ECO:0000259" key="3">
    <source>
        <dbReference type="PROSITE" id="PS50894"/>
    </source>
</evidence>
<dbReference type="Pfam" id="PF01627">
    <property type="entry name" value="Hpt"/>
    <property type="match status" value="1"/>
</dbReference>
<evidence type="ECO:0000313" key="4">
    <source>
        <dbReference type="EMBL" id="BAO83197.1"/>
    </source>
</evidence>
<keyword evidence="4" id="KW-0418">Kinase</keyword>
<feature type="domain" description="HPt" evidence="3">
    <location>
        <begin position="38"/>
        <end position="132"/>
    </location>
</feature>
<evidence type="ECO:0000313" key="5">
    <source>
        <dbReference type="Proteomes" id="UP000066014"/>
    </source>
</evidence>
<reference evidence="4 5" key="1">
    <citation type="journal article" date="2014" name="Nat. Commun.">
        <title>Physiological and genomic features of highly alkaliphilic hydrogen-utilizing Betaproteobacteria from a continental serpentinizing site.</title>
        <authorList>
            <person name="Suzuki S."/>
            <person name="Kuenen J.G."/>
            <person name="Schipper K."/>
            <person name="van der Velde S."/>
            <person name="Ishii S."/>
            <person name="Wu A."/>
            <person name="Sorokin D.Y."/>
            <person name="Tenney A."/>
            <person name="Meng X.Y."/>
            <person name="Morrill P.L."/>
            <person name="Kamagata Y."/>
            <person name="Muyzer G."/>
            <person name="Nealson K.H."/>
        </authorList>
    </citation>
    <scope>NUCLEOTIDE SEQUENCE [LARGE SCALE GENOMIC DNA]</scope>
    <source>
        <strain evidence="4 5">B1</strain>
    </source>
</reference>
<evidence type="ECO:0000256" key="2">
    <source>
        <dbReference type="PROSITE-ProRule" id="PRU00110"/>
    </source>
</evidence>
<sequence length="132" mass="14595">MEQVPPKPCSLSALPEGSEVLRLPRCEQVALQSLFDNDSDLYLAFRDACIEQFVHDFQLAAALLAAQQDRAAFSRLAHSLKGVLNTLGHTEISPLAHALQLEAARADWTELQRLWLELRARMVAAFGLDALA</sequence>
<dbReference type="AlphaFoldDB" id="A0A060NN30"/>
<gene>
    <name evidence="4" type="ORF">SMCB_0969</name>
</gene>
<dbReference type="PROSITE" id="PS50894">
    <property type="entry name" value="HPT"/>
    <property type="match status" value="1"/>
</dbReference>
<dbReference type="GO" id="GO:0004672">
    <property type="term" value="F:protein kinase activity"/>
    <property type="evidence" value="ECO:0007669"/>
    <property type="project" value="UniProtKB-ARBA"/>
</dbReference>
<keyword evidence="2" id="KW-0597">Phosphoprotein</keyword>
<dbReference type="Gene3D" id="1.20.120.160">
    <property type="entry name" value="HPT domain"/>
    <property type="match status" value="1"/>
</dbReference>
<keyword evidence="4" id="KW-0808">Transferase</keyword>